<dbReference type="Proteomes" id="UP000785679">
    <property type="component" value="Unassembled WGS sequence"/>
</dbReference>
<proteinExistence type="predicted"/>
<keyword evidence="2" id="KW-1185">Reference proteome</keyword>
<dbReference type="AlphaFoldDB" id="A0A8J8T2R1"/>
<dbReference type="Gene3D" id="3.90.1410.10">
    <property type="entry name" value="set domain protein methyltransferase, domain 1"/>
    <property type="match status" value="1"/>
</dbReference>
<comment type="caution">
    <text evidence="1">The sequence shown here is derived from an EMBL/GenBank/DDBJ whole genome shotgun (WGS) entry which is preliminary data.</text>
</comment>
<organism evidence="1 2">
    <name type="scientific">Halteria grandinella</name>
    <dbReference type="NCBI Taxonomy" id="5974"/>
    <lineage>
        <taxon>Eukaryota</taxon>
        <taxon>Sar</taxon>
        <taxon>Alveolata</taxon>
        <taxon>Ciliophora</taxon>
        <taxon>Intramacronucleata</taxon>
        <taxon>Spirotrichea</taxon>
        <taxon>Stichotrichia</taxon>
        <taxon>Sporadotrichida</taxon>
        <taxon>Halteriidae</taxon>
        <taxon>Halteria</taxon>
    </lineage>
</organism>
<accession>A0A8J8T2R1</accession>
<dbReference type="EMBL" id="RRYP01007974">
    <property type="protein sequence ID" value="TNV80104.1"/>
    <property type="molecule type" value="Genomic_DNA"/>
</dbReference>
<dbReference type="InterPro" id="IPR046341">
    <property type="entry name" value="SET_dom_sf"/>
</dbReference>
<dbReference type="OrthoDB" id="326567at2759"/>
<sequence>MNRKSQILIIQMKLIIYCGLVLLLVHFSIGEKYQKSCYNKDNYIDYKDAKYAHQDFFDFFTQQVKKYSDGKLSLSHSQEKGFQIIAESEIRAGEFFLFLPVKYILQVFSNFQYKGYIINAIKNLNRNKGQKNDIPQTLVLALRILIGWKQYGTIPWCEMGNHKKDGTVEDMWFMNKMMSYYSQLKLDDFHSWTYPQVQYYKQHGLPYELQTSREYYYNGLMKELKLMGNATELIDLISNFTEVNHWWSVVTTRNHGGMSIQWKLMWNLTDSRYQRDLDDNDIWEIDNVNFVIPLLDIMNHYAPKSMEDDYSFKLNIFPPHPQYSKCNSIAVSTLIPLLIPGDEVTYVYNQQMESFKYLQSYGFTVENNPFSAALLRAQNYFKMLSANEIDVCRIVGCLDIEMEIEDFYNTYRNHSKMQFQLTKLTTPNLNLLNIFRVKFLSEEGLVDLTNQQAKLLMANNLRQNHYWGYQNELLSIMKYINVAQSFYSKGIPIQKDKNIIQQLMQQYGSDAWVNDDIRRKILTHQVTIEKKQAKQFHILYALERGIDIIFRNVKFDLIV</sequence>
<reference evidence="1" key="1">
    <citation type="submission" date="2019-06" db="EMBL/GenBank/DDBJ databases">
        <authorList>
            <person name="Zheng W."/>
        </authorList>
    </citation>
    <scope>NUCLEOTIDE SEQUENCE</scope>
    <source>
        <strain evidence="1">QDHG01</strain>
    </source>
</reference>
<name>A0A8J8T2R1_HALGN</name>
<evidence type="ECO:0008006" key="3">
    <source>
        <dbReference type="Google" id="ProtNLM"/>
    </source>
</evidence>
<dbReference type="SUPFAM" id="SSF82199">
    <property type="entry name" value="SET domain"/>
    <property type="match status" value="1"/>
</dbReference>
<gene>
    <name evidence="1" type="ORF">FGO68_gene10585</name>
</gene>
<evidence type="ECO:0000313" key="1">
    <source>
        <dbReference type="EMBL" id="TNV80104.1"/>
    </source>
</evidence>
<evidence type="ECO:0000313" key="2">
    <source>
        <dbReference type="Proteomes" id="UP000785679"/>
    </source>
</evidence>
<protein>
    <recommendedName>
        <fullName evidence="3">SET domain-containing protein</fullName>
    </recommendedName>
</protein>